<dbReference type="PIRSF" id="PIRSF000437">
    <property type="entry name" value="GPAT_DHAPAT"/>
    <property type="match status" value="1"/>
</dbReference>
<dbReference type="CDD" id="cd07993">
    <property type="entry name" value="LPLAT_DHAPAT-like"/>
    <property type="match status" value="1"/>
</dbReference>
<keyword evidence="17" id="KW-1185">Reference proteome</keyword>
<evidence type="ECO:0000256" key="13">
    <source>
        <dbReference type="ARBA" id="ARBA00048427"/>
    </source>
</evidence>
<evidence type="ECO:0000256" key="10">
    <source>
        <dbReference type="ARBA" id="ARBA00023209"/>
    </source>
</evidence>
<evidence type="ECO:0000256" key="7">
    <source>
        <dbReference type="ARBA" id="ARBA00022475"/>
    </source>
</evidence>
<evidence type="ECO:0000256" key="6">
    <source>
        <dbReference type="ARBA" id="ARBA00013432"/>
    </source>
</evidence>
<evidence type="ECO:0000256" key="8">
    <source>
        <dbReference type="ARBA" id="ARBA00022679"/>
    </source>
</evidence>
<comment type="subcellular location">
    <subcellularLocation>
        <location evidence="1 14">Cell membrane</location>
        <topology evidence="1 14">Peripheral membrane protein</topology>
        <orientation evidence="1 14">Cytoplasmic side</orientation>
    </subcellularLocation>
</comment>
<dbReference type="EMBL" id="SMAF01000017">
    <property type="protein sequence ID" value="TCS96037.1"/>
    <property type="molecule type" value="Genomic_DNA"/>
</dbReference>
<keyword evidence="8 14" id="KW-0808">Transferase</keyword>
<evidence type="ECO:0000256" key="9">
    <source>
        <dbReference type="ARBA" id="ARBA00023136"/>
    </source>
</evidence>
<keyword evidence="10 14" id="KW-0594">Phospholipid biosynthesis</keyword>
<dbReference type="Pfam" id="PF01553">
    <property type="entry name" value="Acyltransferase"/>
    <property type="match status" value="1"/>
</dbReference>
<comment type="domain">
    <text evidence="14">The HXXXXD motif is essential for acyltransferase activity and may constitute the binding site for the phosphate moiety of the glycerol-3-phosphate.</text>
</comment>
<keyword evidence="14" id="KW-0443">Lipid metabolism</keyword>
<organism evidence="16 17">
    <name type="scientific">Pseudofulvimonas gallinarii</name>
    <dbReference type="NCBI Taxonomy" id="634155"/>
    <lineage>
        <taxon>Bacteria</taxon>
        <taxon>Pseudomonadati</taxon>
        <taxon>Pseudomonadota</taxon>
        <taxon>Gammaproteobacteria</taxon>
        <taxon>Lysobacterales</taxon>
        <taxon>Rhodanobacteraceae</taxon>
        <taxon>Pseudofulvimonas</taxon>
    </lineage>
</organism>
<feature type="domain" description="Phospholipid/glycerol acyltransferase" evidence="15">
    <location>
        <begin position="313"/>
        <end position="440"/>
    </location>
</feature>
<dbReference type="NCBIfam" id="TIGR03703">
    <property type="entry name" value="plsB"/>
    <property type="match status" value="1"/>
</dbReference>
<dbReference type="NCBIfam" id="NF003441">
    <property type="entry name" value="PRK04974.1"/>
    <property type="match status" value="1"/>
</dbReference>
<evidence type="ECO:0000256" key="4">
    <source>
        <dbReference type="ARBA" id="ARBA00007937"/>
    </source>
</evidence>
<dbReference type="PANTHER" id="PTHR12563">
    <property type="entry name" value="GLYCEROL-3-PHOSPHATE ACYLTRANSFERASE"/>
    <property type="match status" value="1"/>
</dbReference>
<dbReference type="HAMAP" id="MF_00393">
    <property type="entry name" value="Glyc3P_acyltrans"/>
    <property type="match status" value="1"/>
</dbReference>
<sequence length="835" mass="93475">MTSSGLSSLEHPRAHRPPLWARLLSALQKPWLKLRIEQPEADGGFDPSRPWCYVLEREGTSYQLILDRACRESGLPGPFEPQPALERTRSTLYVSRRRSMPFVRRDRAVADTAELDTLVLRAAADPDFDCQLVPVSIFVGRAPDRSTGWFRVLFSEHWAVTGWFHRLLALLLNGRNTWVRFARPVSVRELLDDGTVPAKATRKLARVLRMHFRRVRTAMIGPDLSHRRMLIDTVLASPAVRDAIVAQAARDNTSIEAAQKQARKFAREIAADYSHPFVRSLSFILNRFWNRTYDGVRMHHLDTVKQAAHGASVIYVPCHRSHIDYLILSYLLYHNGLVPPHIAAGVNLNLPVIGGILRRGGAFFLRRSFKGNALYPAVFAEYVDTLYANGTAIEYFIEGGRSRTGRLLAPKAGMLAMTVKSFLRTPQQPAVFLPVYIGYEKLMEGNSYLGELAGQAKRKESIGGLLRSWRVLRNKYGQAAVSFGEPIELRAHMDAHAPQWQAERLSPRAEWLNPAVDSLATRIQTEVNRTAEVNAVNLIALSILAAPKHALGESDLLAQIRLYQTLFTRVPYSSRVRVCQDSAEDIVAHGEKLGWLVRTSHPLGDVLSAQGDQGILLSYFRNNVLHLAVCAGWIGCCLLNNREMSRASVARAGRIVYPFLKAELFLPWSADEFAQELERTIDVLIAEGTLDAREDDRIVRRPGGGTLGQYQLRLLGHTLLQTIERYYICAAVLARSGSGTLTAGELENVCHLTAQRLSLLQELSGPEFFDKALFRGFIQQLRALGVVTTNEQSRLVFGEQLTDALEDARLILSREIRHGILKLTPEAREAAASED</sequence>
<comment type="caution">
    <text evidence="16">The sequence shown here is derived from an EMBL/GenBank/DDBJ whole genome shotgun (WGS) entry which is preliminary data.</text>
</comment>
<dbReference type="PANTHER" id="PTHR12563:SF17">
    <property type="entry name" value="DIHYDROXYACETONE PHOSPHATE ACYLTRANSFERASE"/>
    <property type="match status" value="1"/>
</dbReference>
<dbReference type="Pfam" id="PF19277">
    <property type="entry name" value="GPAT_C"/>
    <property type="match status" value="1"/>
</dbReference>
<dbReference type="GO" id="GO:0005886">
    <property type="term" value="C:plasma membrane"/>
    <property type="evidence" value="ECO:0007669"/>
    <property type="project" value="UniProtKB-SubCell"/>
</dbReference>
<comment type="pathway">
    <text evidence="2 14">Phospholipid metabolism; CDP-diacylglycerol biosynthesis; CDP-diacylglycerol from sn-glycerol 3-phosphate: step 1/3.</text>
</comment>
<keyword evidence="12 14" id="KW-0012">Acyltransferase</keyword>
<dbReference type="EC" id="2.3.1.15" evidence="5 14"/>
<dbReference type="PIRSF" id="PIRSF500064">
    <property type="entry name" value="GPAT"/>
    <property type="match status" value="1"/>
</dbReference>
<keyword evidence="11 14" id="KW-1208">Phospholipid metabolism</keyword>
<comment type="similarity">
    <text evidence="4 14">Belongs to the GPAT/DAPAT family.</text>
</comment>
<dbReference type="RefSeq" id="WP_164484140.1">
    <property type="nucleotide sequence ID" value="NZ_JBHLWF010000008.1"/>
</dbReference>
<accession>A0A4V2UVP9</accession>
<comment type="catalytic activity">
    <reaction evidence="13 14">
        <text>sn-glycerol 3-phosphate + an acyl-CoA = a 1-acyl-sn-glycero-3-phosphate + CoA</text>
        <dbReference type="Rhea" id="RHEA:15325"/>
        <dbReference type="ChEBI" id="CHEBI:57287"/>
        <dbReference type="ChEBI" id="CHEBI:57597"/>
        <dbReference type="ChEBI" id="CHEBI:57970"/>
        <dbReference type="ChEBI" id="CHEBI:58342"/>
        <dbReference type="EC" id="2.3.1.15"/>
    </reaction>
</comment>
<evidence type="ECO:0000256" key="12">
    <source>
        <dbReference type="ARBA" id="ARBA00023315"/>
    </source>
</evidence>
<keyword evidence="9 14" id="KW-0472">Membrane</keyword>
<dbReference type="GO" id="GO:0006631">
    <property type="term" value="P:fatty acid metabolic process"/>
    <property type="evidence" value="ECO:0007669"/>
    <property type="project" value="TreeGrafter"/>
</dbReference>
<evidence type="ECO:0000256" key="14">
    <source>
        <dbReference type="HAMAP-Rule" id="MF_00393"/>
    </source>
</evidence>
<evidence type="ECO:0000256" key="2">
    <source>
        <dbReference type="ARBA" id="ARBA00004765"/>
    </source>
</evidence>
<keyword evidence="7 14" id="KW-1003">Cell membrane</keyword>
<dbReference type="GO" id="GO:0004366">
    <property type="term" value="F:glycerol-3-phosphate O-acyltransferase activity"/>
    <property type="evidence" value="ECO:0007669"/>
    <property type="project" value="UniProtKB-UniRule"/>
</dbReference>
<keyword evidence="14" id="KW-0444">Lipid biosynthesis</keyword>
<name>A0A4V2UVP9_9GAMM</name>
<gene>
    <name evidence="14" type="primary">plsB</name>
    <name evidence="16" type="ORF">EDC25_11748</name>
</gene>
<evidence type="ECO:0000256" key="5">
    <source>
        <dbReference type="ARBA" id="ARBA00013113"/>
    </source>
</evidence>
<evidence type="ECO:0000259" key="15">
    <source>
        <dbReference type="SMART" id="SM00563"/>
    </source>
</evidence>
<dbReference type="UniPathway" id="UPA00557">
    <property type="reaction ID" value="UER00612"/>
</dbReference>
<proteinExistence type="inferred from homology"/>
<dbReference type="InterPro" id="IPR028354">
    <property type="entry name" value="GPAT_PlsB"/>
</dbReference>
<dbReference type="GO" id="GO:0016024">
    <property type="term" value="P:CDP-diacylglycerol biosynthetic process"/>
    <property type="evidence" value="ECO:0007669"/>
    <property type="project" value="UniProtKB-UniRule"/>
</dbReference>
<feature type="short sequence motif" description="HXXXXD motif" evidence="14">
    <location>
        <begin position="318"/>
        <end position="323"/>
    </location>
</feature>
<comment type="pathway">
    <text evidence="3">Lipid metabolism.</text>
</comment>
<evidence type="ECO:0000313" key="17">
    <source>
        <dbReference type="Proteomes" id="UP000294599"/>
    </source>
</evidence>
<dbReference type="InterPro" id="IPR045520">
    <property type="entry name" value="GPAT/DHAPAT_C"/>
</dbReference>
<dbReference type="InterPro" id="IPR041728">
    <property type="entry name" value="GPAT/DHAPAT_LPLAT"/>
</dbReference>
<dbReference type="AlphaFoldDB" id="A0A4V2UVP9"/>
<dbReference type="Proteomes" id="UP000294599">
    <property type="component" value="Unassembled WGS sequence"/>
</dbReference>
<dbReference type="InterPro" id="IPR002123">
    <property type="entry name" value="Plipid/glycerol_acylTrfase"/>
</dbReference>
<evidence type="ECO:0000256" key="11">
    <source>
        <dbReference type="ARBA" id="ARBA00023264"/>
    </source>
</evidence>
<evidence type="ECO:0000256" key="1">
    <source>
        <dbReference type="ARBA" id="ARBA00004413"/>
    </source>
</evidence>
<evidence type="ECO:0000313" key="16">
    <source>
        <dbReference type="EMBL" id="TCS96037.1"/>
    </source>
</evidence>
<evidence type="ECO:0000256" key="3">
    <source>
        <dbReference type="ARBA" id="ARBA00005189"/>
    </source>
</evidence>
<reference evidence="16 17" key="1">
    <citation type="submission" date="2019-03" db="EMBL/GenBank/DDBJ databases">
        <title>Genomic Encyclopedia of Type Strains, Phase IV (KMG-IV): sequencing the most valuable type-strain genomes for metagenomic binning, comparative biology and taxonomic classification.</title>
        <authorList>
            <person name="Goeker M."/>
        </authorList>
    </citation>
    <scope>NUCLEOTIDE SEQUENCE [LARGE SCALE GENOMIC DNA]</scope>
    <source>
        <strain evidence="16 17">DSM 21944</strain>
    </source>
</reference>
<dbReference type="InterPro" id="IPR022284">
    <property type="entry name" value="GPAT/DHAPAT"/>
</dbReference>
<dbReference type="SMART" id="SM00563">
    <property type="entry name" value="PlsC"/>
    <property type="match status" value="1"/>
</dbReference>
<dbReference type="SUPFAM" id="SSF69593">
    <property type="entry name" value="Glycerol-3-phosphate (1)-acyltransferase"/>
    <property type="match status" value="1"/>
</dbReference>
<protein>
    <recommendedName>
        <fullName evidence="6 14">Glycerol-3-phosphate acyltransferase</fullName>
        <shortName evidence="14">GPAT</shortName>
        <ecNumber evidence="5 14">2.3.1.15</ecNumber>
    </recommendedName>
</protein>